<evidence type="ECO:0000313" key="3">
    <source>
        <dbReference type="Proteomes" id="UP000663929"/>
    </source>
</evidence>
<dbReference type="InterPro" id="IPR036477">
    <property type="entry name" value="Formyl_transf_N_sf"/>
</dbReference>
<dbReference type="Gene3D" id="3.40.50.12230">
    <property type="match status" value="1"/>
</dbReference>
<dbReference type="RefSeq" id="WP_237382858.1">
    <property type="nucleotide sequence ID" value="NZ_CP071793.1"/>
</dbReference>
<dbReference type="Pfam" id="PF00551">
    <property type="entry name" value="Formyl_trans_N"/>
    <property type="match status" value="1"/>
</dbReference>
<organism evidence="2 3">
    <name type="scientific">Sulfidibacter corallicola</name>
    <dbReference type="NCBI Taxonomy" id="2818388"/>
    <lineage>
        <taxon>Bacteria</taxon>
        <taxon>Pseudomonadati</taxon>
        <taxon>Acidobacteriota</taxon>
        <taxon>Holophagae</taxon>
        <taxon>Acanthopleuribacterales</taxon>
        <taxon>Acanthopleuribacteraceae</taxon>
        <taxon>Sulfidibacter</taxon>
    </lineage>
</organism>
<keyword evidence="3" id="KW-1185">Reference proteome</keyword>
<gene>
    <name evidence="2" type="ORF">J3U87_09790</name>
</gene>
<name>A0A8A4TS15_SULCO</name>
<accession>A0A8A4TS15</accession>
<sequence length="336" mass="37813">MRIVLATGERLAGGAVRSLEKSGHEVVGVISPYQGVYRRAGLNRHLVLFDLLGWDILKTCKRRDIPLRITKRLEDGDIRAFLRQIRAEMLVVFGWPRLISSKVLECFPAGACNIHPSLLPRLRGADPLFAIIDEASDGFGISYHRLAPEMDAGNLYHTVSLRYDPNAAYDAHYARLLRAIHQSLPTAVRAMVAHPEGSPQSGEPTHAKRFRQHMRTLEPSAAFEVSRRRTLACQSHHSRLTACNGRVLEFHGMRRITPSTKALEELSVPPIDGTVLEVGWTRIRAMLGGEWTELSGVRVFGHPFWMSPLILRQHIRPGDHLADRKTVLAMWRGVRD</sequence>
<dbReference type="InterPro" id="IPR002376">
    <property type="entry name" value="Formyl_transf_N"/>
</dbReference>
<proteinExistence type="predicted"/>
<dbReference type="PANTHER" id="PTHR11138">
    <property type="entry name" value="METHIONYL-TRNA FORMYLTRANSFERASE"/>
    <property type="match status" value="1"/>
</dbReference>
<protein>
    <recommendedName>
        <fullName evidence="1">Formyl transferase N-terminal domain-containing protein</fullName>
    </recommendedName>
</protein>
<dbReference type="SUPFAM" id="SSF53328">
    <property type="entry name" value="Formyltransferase"/>
    <property type="match status" value="1"/>
</dbReference>
<evidence type="ECO:0000313" key="2">
    <source>
        <dbReference type="EMBL" id="QTD52756.1"/>
    </source>
</evidence>
<dbReference type="Proteomes" id="UP000663929">
    <property type="component" value="Chromosome"/>
</dbReference>
<reference evidence="2" key="1">
    <citation type="submission" date="2021-03" db="EMBL/GenBank/DDBJ databases">
        <title>Acanthopleuribacteraceae sp. M133.</title>
        <authorList>
            <person name="Wang G."/>
        </authorList>
    </citation>
    <scope>NUCLEOTIDE SEQUENCE</scope>
    <source>
        <strain evidence="2">M133</strain>
    </source>
</reference>
<dbReference type="PANTHER" id="PTHR11138:SF5">
    <property type="entry name" value="METHIONYL-TRNA FORMYLTRANSFERASE, MITOCHONDRIAL"/>
    <property type="match status" value="1"/>
</dbReference>
<dbReference type="EMBL" id="CP071793">
    <property type="protein sequence ID" value="QTD52756.1"/>
    <property type="molecule type" value="Genomic_DNA"/>
</dbReference>
<dbReference type="KEGG" id="scor:J3U87_09790"/>
<feature type="domain" description="Formyl transferase N-terminal" evidence="1">
    <location>
        <begin position="56"/>
        <end position="188"/>
    </location>
</feature>
<evidence type="ECO:0000259" key="1">
    <source>
        <dbReference type="Pfam" id="PF00551"/>
    </source>
</evidence>
<dbReference type="GO" id="GO:0004479">
    <property type="term" value="F:methionyl-tRNA formyltransferase activity"/>
    <property type="evidence" value="ECO:0007669"/>
    <property type="project" value="TreeGrafter"/>
</dbReference>
<dbReference type="AlphaFoldDB" id="A0A8A4TS15"/>